<sequence>MTVDNEPHPLDERYIEAYGLRESTGGDSDAAMVLRCPLCAGELAPTHHQRRGHRYFKHRHEEDTARCPLTTPHYQLDRFEIGMRVPDPHAARAHRAQFLFNWKRHFRIARHTAPTLTLERFTALVKYADVMNLWGFPLLDQRDLPYVLLVLAGFIAEHRKGDVTMWTRFWFGGRIRSASDLWRNGAADAQLYRVIYRDAVRTPFPTGAEIVRWERVEQVERVADLKSRGVGRAEMRMFDQFLESDTVSEEED</sequence>
<evidence type="ECO:0000313" key="2">
    <source>
        <dbReference type="Proteomes" id="UP000494329"/>
    </source>
</evidence>
<evidence type="ECO:0000313" key="1">
    <source>
        <dbReference type="EMBL" id="CAB3748205.1"/>
    </source>
</evidence>
<gene>
    <name evidence="1" type="ORF">LMG29739_00503</name>
</gene>
<dbReference type="RefSeq" id="WP_175109168.1">
    <property type="nucleotide sequence ID" value="NZ_CADIKF010000002.1"/>
</dbReference>
<protein>
    <submittedName>
        <fullName evidence="1">Uncharacterized protein</fullName>
    </submittedName>
</protein>
<keyword evidence="2" id="KW-1185">Reference proteome</keyword>
<proteinExistence type="predicted"/>
<dbReference type="EMBL" id="CADIKF010000002">
    <property type="protein sequence ID" value="CAB3748205.1"/>
    <property type="molecule type" value="Genomic_DNA"/>
</dbReference>
<reference evidence="1 2" key="1">
    <citation type="submission" date="2020-04" db="EMBL/GenBank/DDBJ databases">
        <authorList>
            <person name="De Canck E."/>
        </authorList>
    </citation>
    <scope>NUCLEOTIDE SEQUENCE [LARGE SCALE GENOMIC DNA]</scope>
    <source>
        <strain evidence="1 2">LMG 29739</strain>
    </source>
</reference>
<dbReference type="Proteomes" id="UP000494329">
    <property type="component" value="Unassembled WGS sequence"/>
</dbReference>
<dbReference type="AlphaFoldDB" id="A0A6J5D5G4"/>
<name>A0A6J5D5G4_9BURK</name>
<organism evidence="1 2">
    <name type="scientific">Paraburkholderia solisilvae</name>
    <dbReference type="NCBI Taxonomy" id="624376"/>
    <lineage>
        <taxon>Bacteria</taxon>
        <taxon>Pseudomonadati</taxon>
        <taxon>Pseudomonadota</taxon>
        <taxon>Betaproteobacteria</taxon>
        <taxon>Burkholderiales</taxon>
        <taxon>Burkholderiaceae</taxon>
        <taxon>Paraburkholderia</taxon>
    </lineage>
</organism>
<accession>A0A6J5D5G4</accession>